<comment type="caution">
    <text evidence="1">The sequence shown here is derived from an EMBL/GenBank/DDBJ whole genome shotgun (WGS) entry which is preliminary data.</text>
</comment>
<accession>A0ACB7SZ93</accession>
<keyword evidence="2" id="KW-1185">Reference proteome</keyword>
<reference evidence="1" key="1">
    <citation type="submission" date="2020-05" db="EMBL/GenBank/DDBJ databases">
        <title>Large-scale comparative analyses of tick genomes elucidate their genetic diversity and vector capacities.</title>
        <authorList>
            <person name="Jia N."/>
            <person name="Wang J."/>
            <person name="Shi W."/>
            <person name="Du L."/>
            <person name="Sun Y."/>
            <person name="Zhan W."/>
            <person name="Jiang J."/>
            <person name="Wang Q."/>
            <person name="Zhang B."/>
            <person name="Ji P."/>
            <person name="Sakyi L.B."/>
            <person name="Cui X."/>
            <person name="Yuan T."/>
            <person name="Jiang B."/>
            <person name="Yang W."/>
            <person name="Lam T.T.-Y."/>
            <person name="Chang Q."/>
            <person name="Ding S."/>
            <person name="Wang X."/>
            <person name="Zhu J."/>
            <person name="Ruan X."/>
            <person name="Zhao L."/>
            <person name="Wei J."/>
            <person name="Que T."/>
            <person name="Du C."/>
            <person name="Cheng J."/>
            <person name="Dai P."/>
            <person name="Han X."/>
            <person name="Huang E."/>
            <person name="Gao Y."/>
            <person name="Liu J."/>
            <person name="Shao H."/>
            <person name="Ye R."/>
            <person name="Li L."/>
            <person name="Wei W."/>
            <person name="Wang X."/>
            <person name="Wang C."/>
            <person name="Yang T."/>
            <person name="Huo Q."/>
            <person name="Li W."/>
            <person name="Guo W."/>
            <person name="Chen H."/>
            <person name="Zhou L."/>
            <person name="Ni X."/>
            <person name="Tian J."/>
            <person name="Zhou Y."/>
            <person name="Sheng Y."/>
            <person name="Liu T."/>
            <person name="Pan Y."/>
            <person name="Xia L."/>
            <person name="Li J."/>
            <person name="Zhao F."/>
            <person name="Cao W."/>
        </authorList>
    </citation>
    <scope>NUCLEOTIDE SEQUENCE</scope>
    <source>
        <strain evidence="1">Hyas-2018</strain>
    </source>
</reference>
<protein>
    <submittedName>
        <fullName evidence="1">Uncharacterized protein</fullName>
    </submittedName>
</protein>
<evidence type="ECO:0000313" key="2">
    <source>
        <dbReference type="Proteomes" id="UP000821845"/>
    </source>
</evidence>
<name>A0ACB7SZ93_HYAAI</name>
<sequence>MVALDSGAKLREKIKLRRSEGTNAEPAITRVRTPPHASSHRTRRRACGKRPLSSGGGTAERSAKGPQERIRGAAYRSSSSSMASLGAAMERRVAAAAARGSSRGGAGSPRHGCCGQRALRSPRGGIARTLPPPAGPCPLAGGLDAATTAASTTHTRNTDFVVFVPGQLSSPATTACRASGSLTPTNRLPFSGREQRALPLTLACSREKGGRTCPTLFFCEGRRKCRGAPTPNKQEQER</sequence>
<proteinExistence type="predicted"/>
<organism evidence="1 2">
    <name type="scientific">Hyalomma asiaticum</name>
    <name type="common">Tick</name>
    <dbReference type="NCBI Taxonomy" id="266040"/>
    <lineage>
        <taxon>Eukaryota</taxon>
        <taxon>Metazoa</taxon>
        <taxon>Ecdysozoa</taxon>
        <taxon>Arthropoda</taxon>
        <taxon>Chelicerata</taxon>
        <taxon>Arachnida</taxon>
        <taxon>Acari</taxon>
        <taxon>Parasitiformes</taxon>
        <taxon>Ixodida</taxon>
        <taxon>Ixodoidea</taxon>
        <taxon>Ixodidae</taxon>
        <taxon>Hyalomminae</taxon>
        <taxon>Hyalomma</taxon>
    </lineage>
</organism>
<evidence type="ECO:0000313" key="1">
    <source>
        <dbReference type="EMBL" id="KAH6939216.1"/>
    </source>
</evidence>
<dbReference type="EMBL" id="CM023482">
    <property type="protein sequence ID" value="KAH6939216.1"/>
    <property type="molecule type" value="Genomic_DNA"/>
</dbReference>
<gene>
    <name evidence="1" type="ORF">HPB50_016535</name>
</gene>
<dbReference type="Proteomes" id="UP000821845">
    <property type="component" value="Chromosome 2"/>
</dbReference>